<evidence type="ECO:0000256" key="4">
    <source>
        <dbReference type="ARBA" id="ARBA00022722"/>
    </source>
</evidence>
<evidence type="ECO:0000256" key="7">
    <source>
        <dbReference type="ARBA" id="ARBA00022801"/>
    </source>
</evidence>
<keyword evidence="5" id="KW-0064">Aspartyl protease</keyword>
<gene>
    <name evidence="11" type="ORF">PHPALM_20740</name>
</gene>
<keyword evidence="4" id="KW-0540">Nuclease</keyword>
<evidence type="ECO:0000256" key="6">
    <source>
        <dbReference type="ARBA" id="ARBA00022759"/>
    </source>
</evidence>
<keyword evidence="2" id="KW-0808">Transferase</keyword>
<dbReference type="Proteomes" id="UP000237271">
    <property type="component" value="Unassembled WGS sequence"/>
</dbReference>
<evidence type="ECO:0000256" key="2">
    <source>
        <dbReference type="ARBA" id="ARBA00022679"/>
    </source>
</evidence>
<evidence type="ECO:0000256" key="1">
    <source>
        <dbReference type="ARBA" id="ARBA00022670"/>
    </source>
</evidence>
<protein>
    <recommendedName>
        <fullName evidence="10">Reverse transcriptase RNase H-like domain-containing protein</fullName>
    </recommendedName>
</protein>
<dbReference type="InterPro" id="IPR051320">
    <property type="entry name" value="Viral_Replic_Matur_Polypro"/>
</dbReference>
<dbReference type="EMBL" id="NCKW01011295">
    <property type="protein sequence ID" value="POM63810.1"/>
    <property type="molecule type" value="Genomic_DNA"/>
</dbReference>
<proteinExistence type="predicted"/>
<keyword evidence="12" id="KW-1185">Reference proteome</keyword>
<dbReference type="SUPFAM" id="SSF56672">
    <property type="entry name" value="DNA/RNA polymerases"/>
    <property type="match status" value="1"/>
</dbReference>
<name>A0A2P4XE30_9STRA</name>
<keyword evidence="7" id="KW-0378">Hydrolase</keyword>
<dbReference type="PANTHER" id="PTHR33064">
    <property type="entry name" value="POL PROTEIN"/>
    <property type="match status" value="1"/>
</dbReference>
<dbReference type="AlphaFoldDB" id="A0A2P4XE30"/>
<evidence type="ECO:0000256" key="9">
    <source>
        <dbReference type="SAM" id="MobiDB-lite"/>
    </source>
</evidence>
<keyword evidence="8" id="KW-0695">RNA-directed DNA polymerase</keyword>
<feature type="region of interest" description="Disordered" evidence="9">
    <location>
        <begin position="78"/>
        <end position="112"/>
    </location>
</feature>
<dbReference type="GO" id="GO:0004190">
    <property type="term" value="F:aspartic-type endopeptidase activity"/>
    <property type="evidence" value="ECO:0007669"/>
    <property type="project" value="UniProtKB-KW"/>
</dbReference>
<evidence type="ECO:0000256" key="8">
    <source>
        <dbReference type="ARBA" id="ARBA00022918"/>
    </source>
</evidence>
<evidence type="ECO:0000256" key="5">
    <source>
        <dbReference type="ARBA" id="ARBA00022750"/>
    </source>
</evidence>
<dbReference type="Gene3D" id="3.30.70.270">
    <property type="match status" value="2"/>
</dbReference>
<keyword evidence="3" id="KW-0548">Nucleotidyltransferase</keyword>
<dbReference type="PANTHER" id="PTHR33064:SF37">
    <property type="entry name" value="RIBONUCLEASE H"/>
    <property type="match status" value="1"/>
</dbReference>
<evidence type="ECO:0000256" key="3">
    <source>
        <dbReference type="ARBA" id="ARBA00022695"/>
    </source>
</evidence>
<reference evidence="11 12" key="1">
    <citation type="journal article" date="2017" name="Genome Biol. Evol.">
        <title>Phytophthora megakarya and P. palmivora, closely related causal agents of cacao black pod rot, underwent increases in genome sizes and gene numbers by different mechanisms.</title>
        <authorList>
            <person name="Ali S.S."/>
            <person name="Shao J."/>
            <person name="Lary D.J."/>
            <person name="Kronmiller B."/>
            <person name="Shen D."/>
            <person name="Strem M.D."/>
            <person name="Amoako-Attah I."/>
            <person name="Akrofi A.Y."/>
            <person name="Begoude B.A."/>
            <person name="Ten Hoopen G.M."/>
            <person name="Coulibaly K."/>
            <person name="Kebe B.I."/>
            <person name="Melnick R.L."/>
            <person name="Guiltinan M.J."/>
            <person name="Tyler B.M."/>
            <person name="Meinhardt L.W."/>
            <person name="Bailey B.A."/>
        </authorList>
    </citation>
    <scope>NUCLEOTIDE SEQUENCE [LARGE SCALE GENOMIC DNA]</scope>
    <source>
        <strain evidence="12">sbr112.9</strain>
    </source>
</reference>
<evidence type="ECO:0000259" key="10">
    <source>
        <dbReference type="Pfam" id="PF17917"/>
    </source>
</evidence>
<comment type="caution">
    <text evidence="11">The sequence shown here is derived from an EMBL/GenBank/DDBJ whole genome shotgun (WGS) entry which is preliminary data.</text>
</comment>
<dbReference type="GO" id="GO:0006508">
    <property type="term" value="P:proteolysis"/>
    <property type="evidence" value="ECO:0007669"/>
    <property type="project" value="UniProtKB-KW"/>
</dbReference>
<evidence type="ECO:0000313" key="12">
    <source>
        <dbReference type="Proteomes" id="UP000237271"/>
    </source>
</evidence>
<dbReference type="Pfam" id="PF17917">
    <property type="entry name" value="RT_RNaseH"/>
    <property type="match status" value="1"/>
</dbReference>
<dbReference type="Gene3D" id="3.10.10.10">
    <property type="entry name" value="HIV Type 1 Reverse Transcriptase, subunit A, domain 1"/>
    <property type="match status" value="1"/>
</dbReference>
<accession>A0A2P4XE30</accession>
<keyword evidence="1" id="KW-0645">Protease</keyword>
<feature type="domain" description="Reverse transcriptase RNase H-like" evidence="10">
    <location>
        <begin position="444"/>
        <end position="513"/>
    </location>
</feature>
<dbReference type="OrthoDB" id="9950135at2759"/>
<feature type="compositionally biased region" description="Polar residues" evidence="9">
    <location>
        <begin position="100"/>
        <end position="110"/>
    </location>
</feature>
<dbReference type="InterPro" id="IPR043502">
    <property type="entry name" value="DNA/RNA_pol_sf"/>
</dbReference>
<evidence type="ECO:0000313" key="11">
    <source>
        <dbReference type="EMBL" id="POM63810.1"/>
    </source>
</evidence>
<keyword evidence="6" id="KW-0255">Endonuclease</keyword>
<dbReference type="InterPro" id="IPR041373">
    <property type="entry name" value="RT_RNaseH"/>
</dbReference>
<organism evidence="11 12">
    <name type="scientific">Phytophthora palmivora</name>
    <dbReference type="NCBI Taxonomy" id="4796"/>
    <lineage>
        <taxon>Eukaryota</taxon>
        <taxon>Sar</taxon>
        <taxon>Stramenopiles</taxon>
        <taxon>Oomycota</taxon>
        <taxon>Peronosporomycetes</taxon>
        <taxon>Peronosporales</taxon>
        <taxon>Peronosporaceae</taxon>
        <taxon>Phytophthora</taxon>
    </lineage>
</organism>
<sequence length="599" mass="67987">MACLVCGAEEVALQHVASQRTPENLKVDLPKLVEFNHRDTKVNDCSLHDLMIDRATRQQQFHFIQAEMKKNTASKLAEKAGMVSQRPAKQPTTRRDETANNKNIGQQRQPPQDGCLICKGPYWKKDCPTVTIEQKAEMEKMLREKRERQKVHIKCVVTDDEPTYRTALINGALDVPFCPTLDLPVMAVDPPVEMVAGGGHTMICLEEARLGPQTVTAAGPLALTDGAFLVIQKAHPWTRSARPDDRVHAPHPNSSELFSFATEDGVFTPSRVPQGTSNSAVHFQSQLNEVMKELLFHSVLTTRDFLENLERLFSILRHRMLKLNVRKCKLFERRVKWSDARSCEASSIEAIAVPPTGAALQHFLWALNWLRDSMIDFSRTVAPLREKLEGVMFERGRRKSQLSRATLVWTESERKAFRVTLEMLERSCKLIFPDKGATAHELLICRGGRFKKAQLNWSIVEKEGYPIVKSCGDLDYMFRREKGFRVYCDHSNLIMLFAPDTEAHVKGKVQRWVFDCRYVIHHIAGENNLLADIISRWRQPGVLSNEWQHGLPSESRIYAHDKMNSSGGLLAEIVLAKQQHQVNAPDGATQLDEEIMVVD</sequence>
<dbReference type="InterPro" id="IPR043128">
    <property type="entry name" value="Rev_trsase/Diguanyl_cyclase"/>
</dbReference>
<dbReference type="GO" id="GO:0004519">
    <property type="term" value="F:endonuclease activity"/>
    <property type="evidence" value="ECO:0007669"/>
    <property type="project" value="UniProtKB-KW"/>
</dbReference>
<dbReference type="GO" id="GO:0003964">
    <property type="term" value="F:RNA-directed DNA polymerase activity"/>
    <property type="evidence" value="ECO:0007669"/>
    <property type="project" value="UniProtKB-KW"/>
</dbReference>